<evidence type="ECO:0000313" key="2">
    <source>
        <dbReference type="EMBL" id="PMD17433.1"/>
    </source>
</evidence>
<dbReference type="Proteomes" id="UP000235672">
    <property type="component" value="Unassembled WGS sequence"/>
</dbReference>
<proteinExistence type="predicted"/>
<reference evidence="2 3" key="1">
    <citation type="submission" date="2016-05" db="EMBL/GenBank/DDBJ databases">
        <title>A degradative enzymes factory behind the ericoid mycorrhizal symbiosis.</title>
        <authorList>
            <consortium name="DOE Joint Genome Institute"/>
            <person name="Martino E."/>
            <person name="Morin E."/>
            <person name="Grelet G."/>
            <person name="Kuo A."/>
            <person name="Kohler A."/>
            <person name="Daghino S."/>
            <person name="Barry K."/>
            <person name="Choi C."/>
            <person name="Cichocki N."/>
            <person name="Clum A."/>
            <person name="Copeland A."/>
            <person name="Hainaut M."/>
            <person name="Haridas S."/>
            <person name="Labutti K."/>
            <person name="Lindquist E."/>
            <person name="Lipzen A."/>
            <person name="Khouja H.-R."/>
            <person name="Murat C."/>
            <person name="Ohm R."/>
            <person name="Olson A."/>
            <person name="Spatafora J."/>
            <person name="Veneault-Fourrey C."/>
            <person name="Henrissat B."/>
            <person name="Grigoriev I."/>
            <person name="Martin F."/>
            <person name="Perotto S."/>
        </authorList>
    </citation>
    <scope>NUCLEOTIDE SEQUENCE [LARGE SCALE GENOMIC DNA]</scope>
    <source>
        <strain evidence="2 3">UAMH 7357</strain>
    </source>
</reference>
<name>A0A2J6PTT7_9HELO</name>
<gene>
    <name evidence="2" type="ORF">NA56DRAFT_648505</name>
</gene>
<keyword evidence="3" id="KW-1185">Reference proteome</keyword>
<protein>
    <submittedName>
        <fullName evidence="2">Uncharacterized protein</fullName>
    </submittedName>
</protein>
<evidence type="ECO:0000256" key="1">
    <source>
        <dbReference type="SAM" id="MobiDB-lite"/>
    </source>
</evidence>
<feature type="compositionally biased region" description="Polar residues" evidence="1">
    <location>
        <begin position="120"/>
        <end position="130"/>
    </location>
</feature>
<organism evidence="2 3">
    <name type="scientific">Hyaloscypha hepaticicola</name>
    <dbReference type="NCBI Taxonomy" id="2082293"/>
    <lineage>
        <taxon>Eukaryota</taxon>
        <taxon>Fungi</taxon>
        <taxon>Dikarya</taxon>
        <taxon>Ascomycota</taxon>
        <taxon>Pezizomycotina</taxon>
        <taxon>Leotiomycetes</taxon>
        <taxon>Helotiales</taxon>
        <taxon>Hyaloscyphaceae</taxon>
        <taxon>Hyaloscypha</taxon>
    </lineage>
</organism>
<sequence>MFSLGDNKQQRRTFAEISSKKTQFAIFPDVPEHCPRNPSGAYSTGTGPPHCTKRGLCTSSTRHFEITHGNQISGRLLLTPALFVVAYTSLDVFHKESAENIGTRRLSQNDRESVAKSEIENQGTSSSHQTPPQPRLAFESLHITSSIPQTYSRKLSRARQYSIRLPALKFQHSAFYDVVPLPFYTDSHLKLPLRQVVHPIPTLS</sequence>
<dbReference type="AlphaFoldDB" id="A0A2J6PTT7"/>
<dbReference type="EMBL" id="KZ613499">
    <property type="protein sequence ID" value="PMD17433.1"/>
    <property type="molecule type" value="Genomic_DNA"/>
</dbReference>
<accession>A0A2J6PTT7</accession>
<feature type="region of interest" description="Disordered" evidence="1">
    <location>
        <begin position="103"/>
        <end position="134"/>
    </location>
</feature>
<feature type="compositionally biased region" description="Basic and acidic residues" evidence="1">
    <location>
        <begin position="107"/>
        <end position="119"/>
    </location>
</feature>
<evidence type="ECO:0000313" key="3">
    <source>
        <dbReference type="Proteomes" id="UP000235672"/>
    </source>
</evidence>